<gene>
    <name evidence="2" type="ORF">DSCW_44050</name>
</gene>
<dbReference type="PANTHER" id="PTHR41983:SF2">
    <property type="entry name" value="SHORT-CHAIN FATTY ACID TRANSPORTER-RELATED"/>
    <property type="match status" value="1"/>
</dbReference>
<organism evidence="2 3">
    <name type="scientific">Desulfosarcina widdelii</name>
    <dbReference type="NCBI Taxonomy" id="947919"/>
    <lineage>
        <taxon>Bacteria</taxon>
        <taxon>Pseudomonadati</taxon>
        <taxon>Thermodesulfobacteriota</taxon>
        <taxon>Desulfobacteria</taxon>
        <taxon>Desulfobacterales</taxon>
        <taxon>Desulfosarcinaceae</taxon>
        <taxon>Desulfosarcina</taxon>
    </lineage>
</organism>
<dbReference type="InterPro" id="IPR006160">
    <property type="entry name" value="SCFA_transpt_AtoE"/>
</dbReference>
<name>A0A5K7Z7I3_9BACT</name>
<evidence type="ECO:0000313" key="2">
    <source>
        <dbReference type="EMBL" id="BBO76988.1"/>
    </source>
</evidence>
<feature type="transmembrane region" description="Helical" evidence="1">
    <location>
        <begin position="54"/>
        <end position="75"/>
    </location>
</feature>
<dbReference type="Pfam" id="PF02667">
    <property type="entry name" value="SCFA_trans"/>
    <property type="match status" value="1"/>
</dbReference>
<feature type="transmembrane region" description="Helical" evidence="1">
    <location>
        <begin position="316"/>
        <end position="335"/>
    </location>
</feature>
<evidence type="ECO:0000313" key="3">
    <source>
        <dbReference type="Proteomes" id="UP000427769"/>
    </source>
</evidence>
<dbReference type="PANTHER" id="PTHR41983">
    <property type="entry name" value="SHORT-CHAIN FATTY ACID TRANSPORTER-RELATED"/>
    <property type="match status" value="1"/>
</dbReference>
<evidence type="ECO:0000256" key="1">
    <source>
        <dbReference type="SAM" id="Phobius"/>
    </source>
</evidence>
<dbReference type="RefSeq" id="WP_155305780.1">
    <property type="nucleotide sequence ID" value="NZ_AP021875.1"/>
</dbReference>
<keyword evidence="1" id="KW-0472">Membrane</keyword>
<feature type="transmembrane region" description="Helical" evidence="1">
    <location>
        <begin position="445"/>
        <end position="465"/>
    </location>
</feature>
<dbReference type="Proteomes" id="UP000427769">
    <property type="component" value="Chromosome"/>
</dbReference>
<sequence>MLGSIGTFFAERFRRWLPDSYIFALILTLIAAVWALFAVDVGPVKIAEAWYKGFWILLKFAMQMVLILVTGYAIAISPIASRFIDWIASRIKSPVWVYASVIFVGQIFSMVSWGWIVLTAVLARELSTRVKGVDYRLVAAAVYASFLPWHGGLSGSIPLVLNTPENFLIKADVLTEIIPTTLTLGSPMNIVINLALLFTLPMLFMMMRPSEDKLQTFDDLREGDAPTKPMTVEEEADSLCLPDKCISDMLNASWIISGLVVIMGLYIIVSHFYSKGFDINLNIMNFLFIILGMMAHKTPIRYVVAMKRACSNVSGIILQFPFYAGIMGIMIYTGLGKQVATSLAAATSPGSFPFVAFLTGGLLNIFVPSGGGEWAVVGQPIVEAAKTVAANTGMTAEATQAFIAKVSMSVGYGDSWTNMIQPFWTLAFFPIVAAGSSLQARDIMGYTFVAMLWSLIIFGLGVTFLPM</sequence>
<dbReference type="KEGG" id="dwd:DSCW_44050"/>
<dbReference type="OrthoDB" id="9342495at2"/>
<dbReference type="EMBL" id="AP021875">
    <property type="protein sequence ID" value="BBO76988.1"/>
    <property type="molecule type" value="Genomic_DNA"/>
</dbReference>
<dbReference type="AlphaFoldDB" id="A0A5K7Z7I3"/>
<accession>A0A5K7Z7I3</accession>
<feature type="transmembrane region" description="Helical" evidence="1">
    <location>
        <begin position="20"/>
        <end position="42"/>
    </location>
</feature>
<dbReference type="GO" id="GO:0005886">
    <property type="term" value="C:plasma membrane"/>
    <property type="evidence" value="ECO:0007669"/>
    <property type="project" value="TreeGrafter"/>
</dbReference>
<feature type="transmembrane region" description="Helical" evidence="1">
    <location>
        <begin position="254"/>
        <end position="273"/>
    </location>
</feature>
<reference evidence="2 3" key="1">
    <citation type="submission" date="2019-11" db="EMBL/GenBank/DDBJ databases">
        <title>Comparative genomics of hydrocarbon-degrading Desulfosarcina strains.</title>
        <authorList>
            <person name="Watanabe M."/>
            <person name="Kojima H."/>
            <person name="Fukui M."/>
        </authorList>
    </citation>
    <scope>NUCLEOTIDE SEQUENCE [LARGE SCALE GENOMIC DNA]</scope>
    <source>
        <strain evidence="2 3">PP31</strain>
    </source>
</reference>
<feature type="transmembrane region" description="Helical" evidence="1">
    <location>
        <begin position="135"/>
        <end position="161"/>
    </location>
</feature>
<keyword evidence="1" id="KW-0812">Transmembrane</keyword>
<proteinExistence type="predicted"/>
<keyword evidence="1" id="KW-1133">Transmembrane helix</keyword>
<protein>
    <submittedName>
        <fullName evidence="2">Short-chain fatty acids transporter</fullName>
    </submittedName>
</protein>
<feature type="transmembrane region" description="Helical" evidence="1">
    <location>
        <begin position="279"/>
        <end position="295"/>
    </location>
</feature>
<keyword evidence="3" id="KW-1185">Reference proteome</keyword>
<feature type="transmembrane region" description="Helical" evidence="1">
    <location>
        <begin position="181"/>
        <end position="204"/>
    </location>
</feature>
<feature type="transmembrane region" description="Helical" evidence="1">
    <location>
        <begin position="95"/>
        <end position="123"/>
    </location>
</feature>